<gene>
    <name evidence="1" type="ORF">KZO38_05560</name>
</gene>
<evidence type="ECO:0000313" key="2">
    <source>
        <dbReference type="Proteomes" id="UP000788426"/>
    </source>
</evidence>
<dbReference type="Proteomes" id="UP000788426">
    <property type="component" value="Unassembled WGS sequence"/>
</dbReference>
<dbReference type="RefSeq" id="WP_219480945.1">
    <property type="nucleotide sequence ID" value="NZ_JAHXCT010000003.1"/>
</dbReference>
<dbReference type="PANTHER" id="PTHR15108">
    <property type="entry name" value="N-ACYLGLUCOSAMINE-2-EPIMERASE"/>
    <property type="match status" value="1"/>
</dbReference>
<name>A0ABS6YCF1_9BACT</name>
<reference evidence="1 2" key="1">
    <citation type="submission" date="2021-07" db="EMBL/GenBank/DDBJ databases">
        <title>Genomic diversity and antimicrobial resistance of Prevotella spp. isolated from chronic lung disease airways.</title>
        <authorList>
            <person name="Webb K.A."/>
            <person name="Olagoke O.S."/>
            <person name="Baird T."/>
            <person name="Neill J."/>
            <person name="Pham A."/>
            <person name="Wells T.J."/>
            <person name="Ramsay K.A."/>
            <person name="Bell S.C."/>
            <person name="Sarovich D.S."/>
            <person name="Price E.P."/>
        </authorList>
    </citation>
    <scope>NUCLEOTIDE SEQUENCE [LARGE SCALE GENOMIC DNA]</scope>
    <source>
        <strain evidence="1 2">SCHI0011.S.12</strain>
    </source>
</reference>
<proteinExistence type="predicted"/>
<organism evidence="1 2">
    <name type="scientific">Hoylesella nanceiensis</name>
    <dbReference type="NCBI Taxonomy" id="425941"/>
    <lineage>
        <taxon>Bacteria</taxon>
        <taxon>Pseudomonadati</taxon>
        <taxon>Bacteroidota</taxon>
        <taxon>Bacteroidia</taxon>
        <taxon>Bacteroidales</taxon>
        <taxon>Prevotellaceae</taxon>
        <taxon>Hoylesella</taxon>
    </lineage>
</organism>
<dbReference type="InterPro" id="IPR010819">
    <property type="entry name" value="AGE/CE"/>
</dbReference>
<dbReference type="Pfam" id="PF07221">
    <property type="entry name" value="GlcNAc_2-epim"/>
    <property type="match status" value="1"/>
</dbReference>
<evidence type="ECO:0000313" key="1">
    <source>
        <dbReference type="EMBL" id="MBW4769226.1"/>
    </source>
</evidence>
<protein>
    <submittedName>
        <fullName evidence="1">AGE family epimerase/isomerase</fullName>
    </submittedName>
</protein>
<accession>A0ABS6YCF1</accession>
<dbReference type="EMBL" id="JAHXCT010000003">
    <property type="protein sequence ID" value="MBW4769226.1"/>
    <property type="molecule type" value="Genomic_DNA"/>
</dbReference>
<comment type="caution">
    <text evidence="1">The sequence shown here is derived from an EMBL/GenBank/DDBJ whole genome shotgun (WGS) entry which is preliminary data.</text>
</comment>
<keyword evidence="2" id="KW-1185">Reference proteome</keyword>
<sequence length="396" mass="46031">MNLNQQQKTYLAQWANSYKQDLEENILPFWLKYGLDTVNGGVYTCLNRDGSLMDTTKSVWFQGRFGFICAFAYNNIAQKEEWLAASKSCVEFIEKHCFDTDGRMYFEVTAEGKPLRKRRYVFSECFAAIAMSEYSIASGDKTYAQKALNLFKDILRFVNTPGILAPKYCEDVEMQGHSITMILINTASRIREAIQAEELDAQIDLSLETLQKYFIHPEFEALLETVGPNGEFIDTIIGRTINPGHCIETAWFLLEEAKHRNWEPKLTQTALTILNWSWKWGWDEQYGGIINFRDCRGLPPQDYSQDMKFWWPQTEAIIATLYAFEATGDDKYLEMHKQISDWTYAHFPDKEYGEWYGYLHRDGTVAQPAKGNIFKGPFHIPRMMIKSFMLCNEIMK</sequence>